<organism evidence="1 2">
    <name type="scientific">Finegoldia magna</name>
    <name type="common">Peptostreptococcus magnus</name>
    <dbReference type="NCBI Taxonomy" id="1260"/>
    <lineage>
        <taxon>Bacteria</taxon>
        <taxon>Bacillati</taxon>
        <taxon>Bacillota</taxon>
        <taxon>Tissierellia</taxon>
        <taxon>Tissierellales</taxon>
        <taxon>Peptoniphilaceae</taxon>
        <taxon>Finegoldia</taxon>
    </lineage>
</organism>
<name>A0A233VMT9_FINMA</name>
<dbReference type="RefSeq" id="WP_094208123.1">
    <property type="nucleotide sequence ID" value="NZ_JAWGVI010000008.1"/>
</dbReference>
<dbReference type="AlphaFoldDB" id="A0A233VMT9"/>
<sequence>MKNRNFYKKKNYRKKRKGDDFMPIAYNPNYRISKEAKNEIIEIFQKMLLEYSNKAYLDITHDTKFNAVPDVIWNCWYGNKNLSVANFEHQYNDIHSDRQLYQFIDDAYELLSLLSLSFDSLEFE</sequence>
<dbReference type="EMBL" id="NDYE01000005">
    <property type="protein sequence ID" value="OXZ33712.1"/>
    <property type="molecule type" value="Genomic_DNA"/>
</dbReference>
<proteinExistence type="predicted"/>
<comment type="caution">
    <text evidence="1">The sequence shown here is derived from an EMBL/GenBank/DDBJ whole genome shotgun (WGS) entry which is preliminary data.</text>
</comment>
<reference evidence="2" key="1">
    <citation type="submission" date="2017-04" db="EMBL/GenBank/DDBJ databases">
        <title>Finegoldia magna isolated from orthopedic joint implant-associated infections.</title>
        <authorList>
            <person name="Bjorklund S."/>
            <person name="Bruggemann H."/>
            <person name="Jensen A."/>
            <person name="Hellmark B."/>
            <person name="Soderquist B."/>
        </authorList>
    </citation>
    <scope>NUCLEOTIDE SEQUENCE [LARGE SCALE GENOMIC DNA]</scope>
    <source>
        <strain evidence="2">12T273</strain>
    </source>
</reference>
<gene>
    <name evidence="1" type="ORF">B9N55_02260</name>
</gene>
<accession>A0A233VMT9</accession>
<protein>
    <submittedName>
        <fullName evidence="1">Uncharacterized protein</fullName>
    </submittedName>
</protein>
<dbReference type="Proteomes" id="UP000215546">
    <property type="component" value="Unassembled WGS sequence"/>
</dbReference>
<evidence type="ECO:0000313" key="2">
    <source>
        <dbReference type="Proteomes" id="UP000215546"/>
    </source>
</evidence>
<evidence type="ECO:0000313" key="1">
    <source>
        <dbReference type="EMBL" id="OXZ33712.1"/>
    </source>
</evidence>